<dbReference type="InterPro" id="IPR013087">
    <property type="entry name" value="Znf_C2H2_type"/>
</dbReference>
<organism evidence="2">
    <name type="scientific">marine sediment metagenome</name>
    <dbReference type="NCBI Taxonomy" id="412755"/>
    <lineage>
        <taxon>unclassified sequences</taxon>
        <taxon>metagenomes</taxon>
        <taxon>ecological metagenomes</taxon>
    </lineage>
</organism>
<sequence>MRFKCVTCGIEFATIEQLASHKKQHQAGPRSSPGVICLGCGKGIPLEPSKANYSGPLTCPNCGRTMTVVIENGEVAVARLG</sequence>
<dbReference type="AlphaFoldDB" id="X0V6W7"/>
<dbReference type="PROSITE" id="PS50157">
    <property type="entry name" value="ZINC_FINGER_C2H2_2"/>
    <property type="match status" value="1"/>
</dbReference>
<evidence type="ECO:0000259" key="1">
    <source>
        <dbReference type="PROSITE" id="PS50157"/>
    </source>
</evidence>
<reference evidence="2" key="1">
    <citation type="journal article" date="2014" name="Front. Microbiol.">
        <title>High frequency of phylogenetically diverse reductive dehalogenase-homologous genes in deep subseafloor sedimentary metagenomes.</title>
        <authorList>
            <person name="Kawai M."/>
            <person name="Futagami T."/>
            <person name="Toyoda A."/>
            <person name="Takaki Y."/>
            <person name="Nishi S."/>
            <person name="Hori S."/>
            <person name="Arai W."/>
            <person name="Tsubouchi T."/>
            <person name="Morono Y."/>
            <person name="Uchiyama I."/>
            <person name="Ito T."/>
            <person name="Fujiyama A."/>
            <person name="Inagaki F."/>
            <person name="Takami H."/>
        </authorList>
    </citation>
    <scope>NUCLEOTIDE SEQUENCE</scope>
    <source>
        <strain evidence="2">Expedition CK06-06</strain>
    </source>
</reference>
<comment type="caution">
    <text evidence="2">The sequence shown here is derived from an EMBL/GenBank/DDBJ whole genome shotgun (WGS) entry which is preliminary data.</text>
</comment>
<feature type="domain" description="C2H2-type" evidence="1">
    <location>
        <begin position="3"/>
        <end position="25"/>
    </location>
</feature>
<proteinExistence type="predicted"/>
<name>X0V6W7_9ZZZZ</name>
<evidence type="ECO:0000313" key="2">
    <source>
        <dbReference type="EMBL" id="GAG07107.1"/>
    </source>
</evidence>
<protein>
    <recommendedName>
        <fullName evidence="1">C2H2-type domain-containing protein</fullName>
    </recommendedName>
</protein>
<gene>
    <name evidence="2" type="ORF">S01H1_42480</name>
</gene>
<accession>X0V6W7</accession>
<dbReference type="Gene3D" id="3.30.160.60">
    <property type="entry name" value="Classic Zinc Finger"/>
    <property type="match status" value="1"/>
</dbReference>
<dbReference type="PROSITE" id="PS00028">
    <property type="entry name" value="ZINC_FINGER_C2H2_1"/>
    <property type="match status" value="1"/>
</dbReference>
<dbReference type="EMBL" id="BARS01027020">
    <property type="protein sequence ID" value="GAG07107.1"/>
    <property type="molecule type" value="Genomic_DNA"/>
</dbReference>